<keyword evidence="2" id="KW-1185">Reference proteome</keyword>
<dbReference type="EMBL" id="JAPUUL010002582">
    <property type="protein sequence ID" value="KAJ8125071.1"/>
    <property type="molecule type" value="Genomic_DNA"/>
</dbReference>
<evidence type="ECO:0000313" key="1">
    <source>
        <dbReference type="EMBL" id="KAJ8125071.1"/>
    </source>
</evidence>
<gene>
    <name evidence="1" type="ORF">O1611_g8569</name>
</gene>
<sequence length="168" mass="18462">MKTTFIAQALALVAPSQAYLRFGCATLSVQRLDPLVEPGAIPSAHLHQIIGGNGFNATMDPTTDVAERATCTTCTFSEDFSNYWTAVMYLYVKSTLIGCLGARNGTYKRVPQYPNSLLGNIKGGMTVYYIQQDFSSNGNQKITAFKKVSAIRKRWLEKAVFDMLRGSA</sequence>
<dbReference type="Proteomes" id="UP001153332">
    <property type="component" value="Unassembled WGS sequence"/>
</dbReference>
<name>A0ACC2JCC0_9PEZI</name>
<evidence type="ECO:0000313" key="2">
    <source>
        <dbReference type="Proteomes" id="UP001153332"/>
    </source>
</evidence>
<accession>A0ACC2JCC0</accession>
<organism evidence="1 2">
    <name type="scientific">Lasiodiplodia mahajangana</name>
    <dbReference type="NCBI Taxonomy" id="1108764"/>
    <lineage>
        <taxon>Eukaryota</taxon>
        <taxon>Fungi</taxon>
        <taxon>Dikarya</taxon>
        <taxon>Ascomycota</taxon>
        <taxon>Pezizomycotina</taxon>
        <taxon>Dothideomycetes</taxon>
        <taxon>Dothideomycetes incertae sedis</taxon>
        <taxon>Botryosphaeriales</taxon>
        <taxon>Botryosphaeriaceae</taxon>
        <taxon>Lasiodiplodia</taxon>
    </lineage>
</organism>
<protein>
    <submittedName>
        <fullName evidence="1">Uncharacterized protein</fullName>
    </submittedName>
</protein>
<reference evidence="1" key="1">
    <citation type="submission" date="2022-12" db="EMBL/GenBank/DDBJ databases">
        <title>Genome Sequence of Lasiodiplodia mahajangana.</title>
        <authorList>
            <person name="Buettner E."/>
        </authorList>
    </citation>
    <scope>NUCLEOTIDE SEQUENCE</scope>
    <source>
        <strain evidence="1">VT137</strain>
    </source>
</reference>
<proteinExistence type="predicted"/>
<comment type="caution">
    <text evidence="1">The sequence shown here is derived from an EMBL/GenBank/DDBJ whole genome shotgun (WGS) entry which is preliminary data.</text>
</comment>